<organism evidence="2 3">
    <name type="scientific">Gongylonema pulchrum</name>
    <dbReference type="NCBI Taxonomy" id="637853"/>
    <lineage>
        <taxon>Eukaryota</taxon>
        <taxon>Metazoa</taxon>
        <taxon>Ecdysozoa</taxon>
        <taxon>Nematoda</taxon>
        <taxon>Chromadorea</taxon>
        <taxon>Rhabditida</taxon>
        <taxon>Spirurina</taxon>
        <taxon>Spiruromorpha</taxon>
        <taxon>Spiruroidea</taxon>
        <taxon>Gongylonematidae</taxon>
        <taxon>Gongylonema</taxon>
    </lineage>
</organism>
<accession>A0A3P7NFF2</accession>
<evidence type="ECO:0000256" key="1">
    <source>
        <dbReference type="SAM" id="Phobius"/>
    </source>
</evidence>
<dbReference type="OrthoDB" id="5798700at2759"/>
<feature type="transmembrane region" description="Helical" evidence="1">
    <location>
        <begin position="48"/>
        <end position="68"/>
    </location>
</feature>
<dbReference type="EMBL" id="UYRT01093538">
    <property type="protein sequence ID" value="VDN38970.1"/>
    <property type="molecule type" value="Genomic_DNA"/>
</dbReference>
<name>A0A3P7NFF2_9BILA</name>
<protein>
    <submittedName>
        <fullName evidence="2">Uncharacterized protein</fullName>
    </submittedName>
</protein>
<keyword evidence="3" id="KW-1185">Reference proteome</keyword>
<reference evidence="2 3" key="1">
    <citation type="submission" date="2018-11" db="EMBL/GenBank/DDBJ databases">
        <authorList>
            <consortium name="Pathogen Informatics"/>
        </authorList>
    </citation>
    <scope>NUCLEOTIDE SEQUENCE [LARGE SCALE GENOMIC DNA]</scope>
</reference>
<keyword evidence="1" id="KW-0472">Membrane</keyword>
<proteinExistence type="predicted"/>
<evidence type="ECO:0000313" key="2">
    <source>
        <dbReference type="EMBL" id="VDN38970.1"/>
    </source>
</evidence>
<evidence type="ECO:0000313" key="3">
    <source>
        <dbReference type="Proteomes" id="UP000271098"/>
    </source>
</evidence>
<sequence>MWSTAVTRLVAQDLKGHTDKDYTLQKLGFVQYAYYLLTKLIQQCNRPATYGLIALNVLLISLFLYFFFF</sequence>
<keyword evidence="1" id="KW-1133">Transmembrane helix</keyword>
<gene>
    <name evidence="2" type="ORF">GPUH_LOCUS21811</name>
</gene>
<dbReference type="Proteomes" id="UP000271098">
    <property type="component" value="Unassembled WGS sequence"/>
</dbReference>
<dbReference type="AlphaFoldDB" id="A0A3P7NFF2"/>
<keyword evidence="1" id="KW-0812">Transmembrane</keyword>